<evidence type="ECO:0000313" key="4">
    <source>
        <dbReference type="Proteomes" id="UP000190449"/>
    </source>
</evidence>
<dbReference type="STRING" id="28122.SAMN02745108_00256"/>
<proteinExistence type="predicted"/>
<feature type="transmembrane region" description="Helical" evidence="1">
    <location>
        <begin position="273"/>
        <end position="293"/>
    </location>
</feature>
<dbReference type="PANTHER" id="PTHR22916:SF3">
    <property type="entry name" value="UDP-GLCNAC:BETAGAL BETA-1,3-N-ACETYLGLUCOSAMINYLTRANSFERASE-LIKE PROTEIN 1"/>
    <property type="match status" value="1"/>
</dbReference>
<dbReference type="EMBL" id="FUWU01000003">
    <property type="protein sequence ID" value="SJZ36665.1"/>
    <property type="molecule type" value="Genomic_DNA"/>
</dbReference>
<keyword evidence="1" id="KW-0812">Transmembrane</keyword>
<dbReference type="GO" id="GO:0016758">
    <property type="term" value="F:hexosyltransferase activity"/>
    <property type="evidence" value="ECO:0007669"/>
    <property type="project" value="UniProtKB-ARBA"/>
</dbReference>
<dbReference type="InterPro" id="IPR001173">
    <property type="entry name" value="Glyco_trans_2-like"/>
</dbReference>
<protein>
    <submittedName>
        <fullName evidence="3">Glycosyltransferase involved in cell wall bisynthesis</fullName>
    </submittedName>
</protein>
<keyword evidence="1" id="KW-0472">Membrane</keyword>
<dbReference type="Pfam" id="PF00535">
    <property type="entry name" value="Glycos_transf_2"/>
    <property type="match status" value="1"/>
</dbReference>
<keyword evidence="3" id="KW-0808">Transferase</keyword>
<accession>A0A1T4K2W0</accession>
<sequence>MSFITIFTPTYNRRHLIDNLYQSLLQQSEKNFEWLVVDDGSSDDTEQYFSGLLSKPQPFPIQYIKQENGGKHRAINRGVKKANGELFFIVDSDDYLIDKAIEKINQWIVMLDNSHKWAGVSGLKGYSEQKNVGQHPSTSFVDAKNTERRKFHLEGDKAEIYFTDVLRKYPFPEISGEKFISEEIVWNAIAREGYYLRWFNEIIYICSYLDGGLTKDSSKDERNPQGRLLWARGQLESFPDDWRKRFSAIAIYYNAVHKNKPISVIAKDLGVSFFYVIVAKSICNIFFLFYHLIQKKK</sequence>
<dbReference type="InterPro" id="IPR029044">
    <property type="entry name" value="Nucleotide-diphossugar_trans"/>
</dbReference>
<feature type="domain" description="Glycosyltransferase 2-like" evidence="2">
    <location>
        <begin position="5"/>
        <end position="108"/>
    </location>
</feature>
<dbReference type="CDD" id="cd00761">
    <property type="entry name" value="Glyco_tranf_GTA_type"/>
    <property type="match status" value="1"/>
</dbReference>
<dbReference type="Proteomes" id="UP000190449">
    <property type="component" value="Unassembled WGS sequence"/>
</dbReference>
<reference evidence="3 4" key="1">
    <citation type="submission" date="2017-02" db="EMBL/GenBank/DDBJ databases">
        <authorList>
            <person name="Peterson S.W."/>
        </authorList>
    </citation>
    <scope>NUCLEOTIDE SEQUENCE [LARGE SCALE GENOMIC DNA]</scope>
    <source>
        <strain evidence="3 4">ATCC 43854</strain>
    </source>
</reference>
<dbReference type="AlphaFoldDB" id="A0A1T4K2W0"/>
<keyword evidence="1" id="KW-1133">Transmembrane helix</keyword>
<dbReference type="PANTHER" id="PTHR22916">
    <property type="entry name" value="GLYCOSYLTRANSFERASE"/>
    <property type="match status" value="1"/>
</dbReference>
<evidence type="ECO:0000259" key="2">
    <source>
        <dbReference type="Pfam" id="PF00535"/>
    </source>
</evidence>
<name>A0A1T4K2W0_9BACT</name>
<dbReference type="Gene3D" id="3.90.550.10">
    <property type="entry name" value="Spore Coat Polysaccharide Biosynthesis Protein SpsA, Chain A"/>
    <property type="match status" value="1"/>
</dbReference>
<evidence type="ECO:0000313" key="3">
    <source>
        <dbReference type="EMBL" id="SJZ36665.1"/>
    </source>
</evidence>
<gene>
    <name evidence="3" type="ORF">SAMN02745108_00256</name>
</gene>
<dbReference type="RefSeq" id="WP_078775442.1">
    <property type="nucleotide sequence ID" value="NZ_FUWU01000003.1"/>
</dbReference>
<evidence type="ECO:0000256" key="1">
    <source>
        <dbReference type="SAM" id="Phobius"/>
    </source>
</evidence>
<organism evidence="3 4">
    <name type="scientific">Fibrobacter intestinalis</name>
    <dbReference type="NCBI Taxonomy" id="28122"/>
    <lineage>
        <taxon>Bacteria</taxon>
        <taxon>Pseudomonadati</taxon>
        <taxon>Fibrobacterota</taxon>
        <taxon>Fibrobacteria</taxon>
        <taxon>Fibrobacterales</taxon>
        <taxon>Fibrobacteraceae</taxon>
        <taxon>Fibrobacter</taxon>
    </lineage>
</organism>
<dbReference type="SUPFAM" id="SSF53448">
    <property type="entry name" value="Nucleotide-diphospho-sugar transferases"/>
    <property type="match status" value="1"/>
</dbReference>